<evidence type="ECO:0000256" key="3">
    <source>
        <dbReference type="ARBA" id="ARBA00023004"/>
    </source>
</evidence>
<protein>
    <recommendedName>
        <fullName evidence="5">4Fe-4S ferredoxin-type domain-containing protein</fullName>
    </recommendedName>
</protein>
<dbReference type="GO" id="GO:0052693">
    <property type="term" value="F:epoxyqueuosine reductase activity"/>
    <property type="evidence" value="ECO:0007669"/>
    <property type="project" value="TreeGrafter"/>
</dbReference>
<accession>A0A1F7SCG9</accession>
<feature type="domain" description="4Fe-4S ferredoxin-type" evidence="5">
    <location>
        <begin position="170"/>
        <end position="202"/>
    </location>
</feature>
<name>A0A1F7SCG9_9BACT</name>
<dbReference type="InterPro" id="IPR011989">
    <property type="entry name" value="ARM-like"/>
</dbReference>
<dbReference type="SUPFAM" id="SSF48371">
    <property type="entry name" value="ARM repeat"/>
    <property type="match status" value="1"/>
</dbReference>
<dbReference type="STRING" id="1817883.A3G31_06040"/>
<dbReference type="InterPro" id="IPR016024">
    <property type="entry name" value="ARM-type_fold"/>
</dbReference>
<dbReference type="SMART" id="SM00567">
    <property type="entry name" value="EZ_HEAT"/>
    <property type="match status" value="2"/>
</dbReference>
<dbReference type="Gene3D" id="1.25.10.10">
    <property type="entry name" value="Leucine-rich Repeat Variant"/>
    <property type="match status" value="1"/>
</dbReference>
<dbReference type="EMBL" id="MGDI01000042">
    <property type="protein sequence ID" value="OGL51411.1"/>
    <property type="molecule type" value="Genomic_DNA"/>
</dbReference>
<dbReference type="PROSITE" id="PS51379">
    <property type="entry name" value="4FE4S_FER_2"/>
    <property type="match status" value="1"/>
</dbReference>
<gene>
    <name evidence="6" type="ORF">A3G31_06040</name>
</gene>
<evidence type="ECO:0000256" key="1">
    <source>
        <dbReference type="ARBA" id="ARBA00022485"/>
    </source>
</evidence>
<dbReference type="InterPro" id="IPR004155">
    <property type="entry name" value="PBS_lyase_HEAT"/>
</dbReference>
<proteinExistence type="predicted"/>
<dbReference type="Pfam" id="PF13646">
    <property type="entry name" value="HEAT_2"/>
    <property type="match status" value="1"/>
</dbReference>
<evidence type="ECO:0000313" key="7">
    <source>
        <dbReference type="Proteomes" id="UP000178082"/>
    </source>
</evidence>
<dbReference type="Proteomes" id="UP000178082">
    <property type="component" value="Unassembled WGS sequence"/>
</dbReference>
<dbReference type="GO" id="GO:0008616">
    <property type="term" value="P:tRNA queuosine(34) biosynthetic process"/>
    <property type="evidence" value="ECO:0007669"/>
    <property type="project" value="InterPro"/>
</dbReference>
<dbReference type="GO" id="GO:0046872">
    <property type="term" value="F:metal ion binding"/>
    <property type="evidence" value="ECO:0007669"/>
    <property type="project" value="UniProtKB-KW"/>
</dbReference>
<dbReference type="PROSITE" id="PS00198">
    <property type="entry name" value="4FE4S_FER_1"/>
    <property type="match status" value="1"/>
</dbReference>
<dbReference type="InterPro" id="IPR017900">
    <property type="entry name" value="4Fe4S_Fe_S_CS"/>
</dbReference>
<keyword evidence="2" id="KW-0479">Metal-binding</keyword>
<reference evidence="6 7" key="1">
    <citation type="journal article" date="2016" name="Nat. Commun.">
        <title>Thousands of microbial genomes shed light on interconnected biogeochemical processes in an aquifer system.</title>
        <authorList>
            <person name="Anantharaman K."/>
            <person name="Brown C.T."/>
            <person name="Hug L.A."/>
            <person name="Sharon I."/>
            <person name="Castelle C.J."/>
            <person name="Probst A.J."/>
            <person name="Thomas B.C."/>
            <person name="Singh A."/>
            <person name="Wilkins M.J."/>
            <person name="Karaoz U."/>
            <person name="Brodie E.L."/>
            <person name="Williams K.H."/>
            <person name="Hubbard S.S."/>
            <person name="Banfield J.F."/>
        </authorList>
    </citation>
    <scope>NUCLEOTIDE SEQUENCE [LARGE SCALE GENOMIC DNA]</scope>
</reference>
<evidence type="ECO:0000256" key="2">
    <source>
        <dbReference type="ARBA" id="ARBA00022723"/>
    </source>
</evidence>
<dbReference type="PANTHER" id="PTHR30002:SF4">
    <property type="entry name" value="EPOXYQUEUOSINE REDUCTASE"/>
    <property type="match status" value="1"/>
</dbReference>
<dbReference type="PANTHER" id="PTHR30002">
    <property type="entry name" value="EPOXYQUEUOSINE REDUCTASE"/>
    <property type="match status" value="1"/>
</dbReference>
<dbReference type="SUPFAM" id="SSF46548">
    <property type="entry name" value="alpha-helical ferredoxin"/>
    <property type="match status" value="1"/>
</dbReference>
<comment type="caution">
    <text evidence="6">The sequence shown here is derived from an EMBL/GenBank/DDBJ whole genome shotgun (WGS) entry which is preliminary data.</text>
</comment>
<evidence type="ECO:0000256" key="4">
    <source>
        <dbReference type="ARBA" id="ARBA00023014"/>
    </source>
</evidence>
<evidence type="ECO:0000313" key="6">
    <source>
        <dbReference type="EMBL" id="OGL51411.1"/>
    </source>
</evidence>
<dbReference type="Pfam" id="PF13484">
    <property type="entry name" value="Fer4_16"/>
    <property type="match status" value="1"/>
</dbReference>
<keyword evidence="1" id="KW-0004">4Fe-4S</keyword>
<dbReference type="InterPro" id="IPR004453">
    <property type="entry name" value="QueG"/>
</dbReference>
<dbReference type="AlphaFoldDB" id="A0A1F7SCG9"/>
<keyword evidence="3" id="KW-0408">Iron</keyword>
<dbReference type="InterPro" id="IPR017896">
    <property type="entry name" value="4Fe4S_Fe-S-bd"/>
</dbReference>
<organism evidence="6 7">
    <name type="scientific">Candidatus Schekmanbacteria bacterium RIFCSPLOWO2_12_FULL_38_15</name>
    <dbReference type="NCBI Taxonomy" id="1817883"/>
    <lineage>
        <taxon>Bacteria</taxon>
        <taxon>Candidatus Schekmaniibacteriota</taxon>
    </lineage>
</organism>
<dbReference type="GO" id="GO:0051539">
    <property type="term" value="F:4 iron, 4 sulfur cluster binding"/>
    <property type="evidence" value="ECO:0007669"/>
    <property type="project" value="UniProtKB-KW"/>
</dbReference>
<sequence>MLTKEKVKSFIQENCNPSLTGISSASPFSSADKERFRNCMRALKEGNPIHSNEELFNCTDFMEDAKAVIVLATNSYFGEIAPRANEKINPVGEIGDFYMNDNIINSGMEKSGKIVNFLKSNGFEAEVPFVGFSQKAKAAEAGIGKIGKNTLVINEKYGSWLTLSTIITNAPLEPDSPAKDDCGKCNICVEACPTDALSKPYNLNVGKCITYFLCHLKTEIPRQYREAIGVNIGNCTICSDVCPYNKQDLAINKKDKMPDEVIYPELIPSLNITEEKYQEKYGVKFFDFIMGGRRYFRRNVAVALGNSKCEKAVPELLKALVDEDKLVRSHTAWALGKISGEKTKKGLEKALLLETNQSVKEEIESALKSNY</sequence>
<keyword evidence="4" id="KW-0411">Iron-sulfur</keyword>
<dbReference type="Gene3D" id="3.30.70.20">
    <property type="match status" value="1"/>
</dbReference>
<evidence type="ECO:0000259" key="5">
    <source>
        <dbReference type="PROSITE" id="PS51379"/>
    </source>
</evidence>